<dbReference type="SMART" id="SM00428">
    <property type="entry name" value="H3"/>
    <property type="match status" value="1"/>
</dbReference>
<evidence type="ECO:0000313" key="10">
    <source>
        <dbReference type="EMBL" id="GBG34750.1"/>
    </source>
</evidence>
<dbReference type="GO" id="GO:0005634">
    <property type="term" value="C:nucleus"/>
    <property type="evidence" value="ECO:0007669"/>
    <property type="project" value="UniProtKB-SubCell"/>
</dbReference>
<dbReference type="PRINTS" id="PR00622">
    <property type="entry name" value="HISTONEH3"/>
</dbReference>
<evidence type="ECO:0000256" key="7">
    <source>
        <dbReference type="ARBA" id="ARBA00023269"/>
    </source>
</evidence>
<reference evidence="10 11" key="1">
    <citation type="submission" date="2017-12" db="EMBL/GenBank/DDBJ databases">
        <title>Sequencing, de novo assembly and annotation of complete genome of a new Thraustochytrid species, strain FCC1311.</title>
        <authorList>
            <person name="Sedici K."/>
            <person name="Godart F."/>
            <person name="Aiese Cigliano R."/>
            <person name="Sanseverino W."/>
            <person name="Barakat M."/>
            <person name="Ortet P."/>
            <person name="Marechal E."/>
            <person name="Cagnac O."/>
            <person name="Amato A."/>
        </authorList>
    </citation>
    <scope>NUCLEOTIDE SEQUENCE [LARGE SCALE GENOMIC DNA]</scope>
</reference>
<dbReference type="FunFam" id="1.10.20.10:FF:000088">
    <property type="entry name" value="Histone H3-like centromeric protein CSE4"/>
    <property type="match status" value="1"/>
</dbReference>
<evidence type="ECO:0000256" key="3">
    <source>
        <dbReference type="ARBA" id="ARBA00010343"/>
    </source>
</evidence>
<evidence type="ECO:0000256" key="5">
    <source>
        <dbReference type="ARBA" id="ARBA00023125"/>
    </source>
</evidence>
<keyword evidence="11" id="KW-1185">Reference proteome</keyword>
<dbReference type="InterPro" id="IPR007125">
    <property type="entry name" value="H2A/H2B/H3"/>
</dbReference>
<comment type="caution">
    <text evidence="10">The sequence shown here is derived from an EMBL/GenBank/DDBJ whole genome shotgun (WGS) entry which is preliminary data.</text>
</comment>
<dbReference type="Proteomes" id="UP000241890">
    <property type="component" value="Unassembled WGS sequence"/>
</dbReference>
<keyword evidence="5" id="KW-0238">DNA-binding</keyword>
<dbReference type="AlphaFoldDB" id="A0A2R5GV77"/>
<keyword evidence="6" id="KW-0539">Nucleus</keyword>
<dbReference type="OrthoDB" id="4025405at2759"/>
<dbReference type="EMBL" id="BEYU01000213">
    <property type="protein sequence ID" value="GBG34750.1"/>
    <property type="molecule type" value="Genomic_DNA"/>
</dbReference>
<comment type="similarity">
    <text evidence="3">Belongs to the histone H3 family.</text>
</comment>
<evidence type="ECO:0000313" key="11">
    <source>
        <dbReference type="Proteomes" id="UP000241890"/>
    </source>
</evidence>
<sequence length="155" mass="17379">MAAQSGFRSLASGASSLSARSGSGRRAKYGRMLSSGVQSLRKRRKSGTPRRNGAPGVVQRLRPGERALKEIKRYQKSTNLLIQKLPFARVVKEETERYTQSQEFRWQSEALTALQEAAEAYLVSVFQDANLCALHAKRVTLMVRDIQLARRIRGD</sequence>
<evidence type="ECO:0000256" key="6">
    <source>
        <dbReference type="ARBA" id="ARBA00023242"/>
    </source>
</evidence>
<dbReference type="InterPro" id="IPR000164">
    <property type="entry name" value="Histone_H3/CENP-A"/>
</dbReference>
<accession>A0A2R5GV77</accession>
<dbReference type="GO" id="GO:0030527">
    <property type="term" value="F:structural constituent of chromatin"/>
    <property type="evidence" value="ECO:0007669"/>
    <property type="project" value="InterPro"/>
</dbReference>
<dbReference type="Pfam" id="PF00125">
    <property type="entry name" value="Histone"/>
    <property type="match status" value="1"/>
</dbReference>
<feature type="domain" description="Core Histone H2A/H2B/H3" evidence="9">
    <location>
        <begin position="63"/>
        <end position="152"/>
    </location>
</feature>
<evidence type="ECO:0000259" key="9">
    <source>
        <dbReference type="Pfam" id="PF00125"/>
    </source>
</evidence>
<feature type="compositionally biased region" description="Low complexity" evidence="8">
    <location>
        <begin position="1"/>
        <end position="22"/>
    </location>
</feature>
<proteinExistence type="inferred from homology"/>
<protein>
    <submittedName>
        <fullName evidence="10">Histone H3</fullName>
    </submittedName>
</protein>
<gene>
    <name evidence="10" type="ORF">FCC1311_109722</name>
</gene>
<dbReference type="InterPro" id="IPR009072">
    <property type="entry name" value="Histone-fold"/>
</dbReference>
<dbReference type="GO" id="GO:0046982">
    <property type="term" value="F:protein heterodimerization activity"/>
    <property type="evidence" value="ECO:0007669"/>
    <property type="project" value="InterPro"/>
</dbReference>
<evidence type="ECO:0000256" key="2">
    <source>
        <dbReference type="ARBA" id="ARBA00004286"/>
    </source>
</evidence>
<dbReference type="InParanoid" id="A0A2R5GV77"/>
<dbReference type="Gene3D" id="1.10.20.10">
    <property type="entry name" value="Histone, subunit A"/>
    <property type="match status" value="1"/>
</dbReference>
<dbReference type="PANTHER" id="PTHR45810">
    <property type="entry name" value="HISTONE H3.2"/>
    <property type="match status" value="1"/>
</dbReference>
<keyword evidence="7" id="KW-0544">Nucleosome core</keyword>
<dbReference type="SUPFAM" id="SSF47113">
    <property type="entry name" value="Histone-fold"/>
    <property type="match status" value="1"/>
</dbReference>
<evidence type="ECO:0000256" key="4">
    <source>
        <dbReference type="ARBA" id="ARBA00022454"/>
    </source>
</evidence>
<feature type="region of interest" description="Disordered" evidence="8">
    <location>
        <begin position="1"/>
        <end position="57"/>
    </location>
</feature>
<comment type="subcellular location">
    <subcellularLocation>
        <location evidence="2">Chromosome</location>
    </subcellularLocation>
    <subcellularLocation>
        <location evidence="1">Nucleus</location>
    </subcellularLocation>
</comment>
<keyword evidence="4" id="KW-0158">Chromosome</keyword>
<evidence type="ECO:0000256" key="8">
    <source>
        <dbReference type="SAM" id="MobiDB-lite"/>
    </source>
</evidence>
<dbReference type="GO" id="GO:0003677">
    <property type="term" value="F:DNA binding"/>
    <property type="evidence" value="ECO:0007669"/>
    <property type="project" value="UniProtKB-KW"/>
</dbReference>
<dbReference type="PANTHER" id="PTHR45810:SF17">
    <property type="entry name" value="HISTONE H3-LIKE CENTROMERIC PROTEIN A"/>
    <property type="match status" value="1"/>
</dbReference>
<evidence type="ECO:0000256" key="1">
    <source>
        <dbReference type="ARBA" id="ARBA00004123"/>
    </source>
</evidence>
<dbReference type="GO" id="GO:0000786">
    <property type="term" value="C:nucleosome"/>
    <property type="evidence" value="ECO:0007669"/>
    <property type="project" value="UniProtKB-KW"/>
</dbReference>
<name>A0A2R5GV77_9STRA</name>
<dbReference type="CDD" id="cd22911">
    <property type="entry name" value="HFD_H3"/>
    <property type="match status" value="1"/>
</dbReference>
<organism evidence="10 11">
    <name type="scientific">Hondaea fermentalgiana</name>
    <dbReference type="NCBI Taxonomy" id="2315210"/>
    <lineage>
        <taxon>Eukaryota</taxon>
        <taxon>Sar</taxon>
        <taxon>Stramenopiles</taxon>
        <taxon>Bigyra</taxon>
        <taxon>Labyrinthulomycetes</taxon>
        <taxon>Thraustochytrida</taxon>
        <taxon>Thraustochytriidae</taxon>
        <taxon>Hondaea</taxon>
    </lineage>
</organism>